<dbReference type="Proteomes" id="UP000827872">
    <property type="component" value="Linkage Group LG01"/>
</dbReference>
<keyword evidence="2" id="KW-1185">Reference proteome</keyword>
<comment type="caution">
    <text evidence="1">The sequence shown here is derived from an EMBL/GenBank/DDBJ whole genome shotgun (WGS) entry which is preliminary data.</text>
</comment>
<reference evidence="1" key="1">
    <citation type="submission" date="2021-08" db="EMBL/GenBank/DDBJ databases">
        <title>The first chromosome-level gecko genome reveals the dynamic sex chromosomes of Neotropical dwarf geckos (Sphaerodactylidae: Sphaerodactylus).</title>
        <authorList>
            <person name="Pinto B.J."/>
            <person name="Keating S.E."/>
            <person name="Gamble T."/>
        </authorList>
    </citation>
    <scope>NUCLEOTIDE SEQUENCE</scope>
    <source>
        <strain evidence="1">TG3544</strain>
    </source>
</reference>
<protein>
    <submittedName>
        <fullName evidence="1">Uncharacterized protein</fullName>
    </submittedName>
</protein>
<name>A0ACB8GE27_9SAUR</name>
<accession>A0ACB8GE27</accession>
<evidence type="ECO:0000313" key="2">
    <source>
        <dbReference type="Proteomes" id="UP000827872"/>
    </source>
</evidence>
<dbReference type="EMBL" id="CM037614">
    <property type="protein sequence ID" value="KAH8018020.1"/>
    <property type="molecule type" value="Genomic_DNA"/>
</dbReference>
<evidence type="ECO:0000313" key="1">
    <source>
        <dbReference type="EMBL" id="KAH8018020.1"/>
    </source>
</evidence>
<proteinExistence type="predicted"/>
<sequence>MDGHKMALVYTVATDCAQDKGSKGSQERSNITLVGGFIDFSEWWSWKSLLVFQVRALRAAAEDILTDDECPSDVDMNDPFFAEEIAKPG</sequence>
<organism evidence="1 2">
    <name type="scientific">Sphaerodactylus townsendi</name>
    <dbReference type="NCBI Taxonomy" id="933632"/>
    <lineage>
        <taxon>Eukaryota</taxon>
        <taxon>Metazoa</taxon>
        <taxon>Chordata</taxon>
        <taxon>Craniata</taxon>
        <taxon>Vertebrata</taxon>
        <taxon>Euteleostomi</taxon>
        <taxon>Lepidosauria</taxon>
        <taxon>Squamata</taxon>
        <taxon>Bifurcata</taxon>
        <taxon>Gekkota</taxon>
        <taxon>Sphaerodactylidae</taxon>
        <taxon>Sphaerodactylus</taxon>
    </lineage>
</organism>
<gene>
    <name evidence="1" type="ORF">K3G42_033549</name>
</gene>